<dbReference type="InterPro" id="IPR000210">
    <property type="entry name" value="BTB/POZ_dom"/>
</dbReference>
<dbReference type="GeneID" id="62148315"/>
<organism evidence="2 3">
    <name type="scientific">Botrytis byssoidea</name>
    <dbReference type="NCBI Taxonomy" id="139641"/>
    <lineage>
        <taxon>Eukaryota</taxon>
        <taxon>Fungi</taxon>
        <taxon>Dikarya</taxon>
        <taxon>Ascomycota</taxon>
        <taxon>Pezizomycotina</taxon>
        <taxon>Leotiomycetes</taxon>
        <taxon>Helotiales</taxon>
        <taxon>Sclerotiniaceae</taxon>
        <taxon>Botrytis</taxon>
    </lineage>
</organism>
<evidence type="ECO:0000313" key="3">
    <source>
        <dbReference type="Proteomes" id="UP000710849"/>
    </source>
</evidence>
<gene>
    <name evidence="2" type="ORF">EAE97_004726</name>
</gene>
<dbReference type="PROSITE" id="PS50097">
    <property type="entry name" value="BTB"/>
    <property type="match status" value="1"/>
</dbReference>
<dbReference type="PANTHER" id="PTHR15600:SF42">
    <property type="entry name" value="SACSIN"/>
    <property type="match status" value="1"/>
</dbReference>
<dbReference type="GO" id="GO:0030544">
    <property type="term" value="F:Hsp70 protein binding"/>
    <property type="evidence" value="ECO:0007669"/>
    <property type="project" value="TreeGrafter"/>
</dbReference>
<sequence>MDIPAEFDLPQVQTILNALKNICRDYPAGGSVLRELLQNADDAQASEVKFFLDENSYGTDNLHPKLAQYQGPALLAYNNAEFKKEHFQSLSQVGNSLKMEDGSTTGKFGRGFNSVRLRSDLGFLSTNSNQVYNWTDSPSIVSGHRVQILDPHHSWSNGGNGYNFVEHSEDPGLKAHMSVYQSLLKNAKQPFPGTIIRLPLRTVEQAKESGISDRNITAHEMAHVLEKFTEDFGTEGLLFMKHAVKISVISKITGLIEIEVMNKKSVQLNKTRVNDAIVSFLKNPLQDFDCTFEMELRHQNQNKTSKMRFIVHHSIQGNSMTEEIRKWSIAQKSLPWVAVAVPLHVENSPAINGSLFLVMPLHIPINQPALIHGLFSISSDRARLYKSQDHSSQDQLPAQWNQFLFNSSISHAWTKLLSHLALSFPPDPSFKYWPYKSEDPDNLSKDMLAQVLTLIKNQRLPVWHTVNGYISAGAGLLATGKESESLKLTLAEAQIPVVYIPDRLREEVTDLFLDLKLGPRTLCNYLRGNNNLVISWPPAIRQQILEYILPVLGSSDHGKGLELFPFEDGSCRSIDEHLAFVHRDEFEAELFQHDPKHNLDLKQFSQSSLNTLQDRLRASQFHPHIRHRSASDLSKYAMAYFFDKLDVGADMAALDSDQTFFVTKSWTWIHRCSDILNDSIANLWLLPLTNGKYRKVKPRSCWAIIPPPGSLGDTVQKLGEDDRAQSAPVILSGSTGLDRGLLAILKPVKAGATLQVRNGENFHFLLQWLAQSHLAVEEASDEDKIIIIEHIAEAIRGQLDSRYINDHLLHLKKLPIFRGLTYGIDGDHRYPWVRMETFKSAIGVTDGIIPFPIFKDYQFIDAQTIPIQRILSYQKLAVCKSKKEALEDHIIPAWKGLQKCTWSSSSKAQTAELMLKTYYDLSPQAQAAMISLPIVPTQSIGGSLTGKFATASVLIDPEDSRLKSVFFNDEEVLPTDDQFVRYGSIFKRFGLRAKVDELFVYERVGKFLNSSLPKEEVHSRAENLLKTSCSWSPSEATATKYKQFLKRKWLPAILPDGGIEMVSPSECRGIQDRLRAGYRLPIVHFTVSHRWSEFLGWNKILPDDILLAQLDQGVIKDEEAVVNAVLTYLRDNLRTDIVSESLKRRRCVLTDNGSFVTASKAFFFGCTLLSPFLGNVDIGFAKMHADILKAMNVRSRPGVKDILDVQAQIERYGHPYKESDTEILLETIKMASKYSRKSLGGLKILDQDSILCPVEDIVYNDMPLQSDRIVDKVKFTNPRISEQTVNSLFIEKLSERLRKGELQLADDDDDDEDFQQCEAITTSISNTLDRYPIESTFKEYLANADDSKASAIHWMLDTRYHPTENLLTPEMKDLQGPALLVHNDGVFQDSDFRGFKNVGVGSKRENRSTIGMFGRGSQTMYHFTDNPVLLSGDYLLILDPLQACLPLNRNWQARKPGVKILLSKLKQVHPNQLAPFQDLWGYDSDSDHYDGTIFRFPLRKHVSPLRTKQEPPSVDSVRLLLDKYFQEARISLLFLKGVSVVSFKGPEAKELFWSVKMKKRTSTSDYTICSAKQMLGPEVTATEDKWWVYSVIEETPSGEYQSRLRKNVEYGIAALVQSENKQDPKTFDLPTPKLFSTLPLPEASNLPVHIHATFSLSGDRNTLITGGELSEAEGSKWNSWLLEEKLTYAYFTFLEGLTQKIGQDAFQFWPRRNLTNGSRLELLCKSFWEKLPHSSARLFPRRVTGPDATNMNMSETVFDLLQPQFSKQIAPVLNSLVPNLSPNFPAHISIGINSIDVAKSMNRSGLRELLKSKEAGDCLQKEMIRDPHLIGNVLREIIPVGDVSPEELAELDGCRLLPLADGTLGQLTRNLSSMPLNTRYYYTVTNLEVEIFDFARSILIFPEKVDRYDRIGEIVRSKKFNVKGLTTSHVPELLSMKSQGSRVVNEKTDNWLELFWDYWNKSSSSAVEDLSQKSKTFCSLPLFKAKCNGIWGYYTMSELANLPTIIEISKIEHEQLCSCIPGLYMIRPNLMPKSIANNEKSLDDLKALGRFINALSILAPDEPSIGRLFAQLATRQALKKSNFIKLLRELIIPYLTTGHKTTIEYLKLLPIWPAYLPLGSEHKYIAASSARYTKQPQLLAPWNKKLTNLIDFEAIDYPRAEKCLELMSVTLVTAESLIQKFESKDFPSTLQTMNETVYTQFISTLTGIVSKAKQGSTLVKTLSSLTLAADRNGKMHPPNELFDHDDEIFKAAFQDNNRYFLHESVKADTLWYRIGLRRRENNGCFKIQDYMECLRTLEALIKSSDYRILVDPTSIIHERMRKMLSPLIAPSSATHFFNHHDWNALARKMIFVVRKDNSREPSYRRENMDRVSECSTAVPLSEVVLYKYAAICWSNTQFVVLEPTAEVLSKVPKHGEPFMIEVWKHLEHMVEISKRILRADIPNFLSDLFEIYDYLQNNLVRSKEHFGAYAHSLNRTDLWLNLDISDPMHVIIEDLRSSWKPLQHLLLISSTDAPPLECIRLSLSPYEKLLKELGCKSIYHPTVDLPASQSAQSLISNLRGHRKEKQMIDIVFVAENIRFHAHRVVLACASGYCTASFSGRWRNDQEIFLDLMTAHTLRILIDTAYEEPINWEEMTVDSVSPQDADANDHKLDLLLDLHKGADYWQMLALANQVERKILEQFRLFIRLDNVREYQDMAADSNASVFERACKNFCEENAAALRGWEEAAASQAAIEARDNSTKDL</sequence>
<dbReference type="PANTHER" id="PTHR15600">
    <property type="entry name" value="SACSIN"/>
    <property type="match status" value="1"/>
</dbReference>
<dbReference type="InterPro" id="IPR052972">
    <property type="entry name" value="Sacsin_chaperone_reg"/>
</dbReference>
<dbReference type="Pfam" id="PF00651">
    <property type="entry name" value="BTB"/>
    <property type="match status" value="1"/>
</dbReference>
<dbReference type="Pfam" id="PF25794">
    <property type="entry name" value="SACS"/>
    <property type="match status" value="2"/>
</dbReference>
<comment type="caution">
    <text evidence="2">The sequence shown here is derived from an EMBL/GenBank/DDBJ whole genome shotgun (WGS) entry which is preliminary data.</text>
</comment>
<reference evidence="2 3" key="1">
    <citation type="journal article" date="2020" name="Genome Biol. Evol.">
        <title>Comparative genomics of Sclerotiniaceae.</title>
        <authorList>
            <person name="Valero Jimenez C.A."/>
            <person name="Steentjes M."/>
            <person name="Scholten O.E."/>
            <person name="Van Kan J.A.L."/>
        </authorList>
    </citation>
    <scope>NUCLEOTIDE SEQUENCE [LARGE SCALE GENOMIC DNA]</scope>
    <source>
        <strain evidence="2 3">MUCL 94</strain>
    </source>
</reference>
<dbReference type="Gene3D" id="3.30.710.10">
    <property type="entry name" value="Potassium Channel Kv1.1, Chain A"/>
    <property type="match status" value="1"/>
</dbReference>
<dbReference type="NCBIfam" id="NF047352">
    <property type="entry name" value="P_loop_sacsin"/>
    <property type="match status" value="1"/>
</dbReference>
<evidence type="ECO:0000313" key="2">
    <source>
        <dbReference type="EMBL" id="KAF7945688.1"/>
    </source>
</evidence>
<dbReference type="SMART" id="SM00225">
    <property type="entry name" value="BTB"/>
    <property type="match status" value="1"/>
</dbReference>
<proteinExistence type="predicted"/>
<dbReference type="Proteomes" id="UP000710849">
    <property type="component" value="Unassembled WGS sequence"/>
</dbReference>
<keyword evidence="3" id="KW-1185">Reference proteome</keyword>
<feature type="domain" description="BTB" evidence="1">
    <location>
        <begin position="2568"/>
        <end position="2633"/>
    </location>
</feature>
<accession>A0A9P5ITS6</accession>
<dbReference type="RefSeq" id="XP_038733595.1">
    <property type="nucleotide sequence ID" value="XM_038875238.1"/>
</dbReference>
<dbReference type="SUPFAM" id="SSF55874">
    <property type="entry name" value="ATPase domain of HSP90 chaperone/DNA topoisomerase II/histidine kinase"/>
    <property type="match status" value="2"/>
</dbReference>
<dbReference type="InterPro" id="IPR036890">
    <property type="entry name" value="HATPase_C_sf"/>
</dbReference>
<dbReference type="CDD" id="cd18186">
    <property type="entry name" value="BTB_POZ_ZBTB_KLHL-like"/>
    <property type="match status" value="1"/>
</dbReference>
<dbReference type="InterPro" id="IPR058210">
    <property type="entry name" value="SACS/Nov_dom"/>
</dbReference>
<dbReference type="InterPro" id="IPR011333">
    <property type="entry name" value="SKP1/BTB/POZ_sf"/>
</dbReference>
<dbReference type="SUPFAM" id="SSF54695">
    <property type="entry name" value="POZ domain"/>
    <property type="match status" value="1"/>
</dbReference>
<evidence type="ECO:0000259" key="1">
    <source>
        <dbReference type="PROSITE" id="PS50097"/>
    </source>
</evidence>
<name>A0A9P5ITS6_9HELO</name>
<protein>
    <recommendedName>
        <fullName evidence="1">BTB domain-containing protein</fullName>
    </recommendedName>
</protein>
<dbReference type="EMBL" id="RCSW01000008">
    <property type="protein sequence ID" value="KAF7945688.1"/>
    <property type="molecule type" value="Genomic_DNA"/>
</dbReference>